<dbReference type="PANTHER" id="PTHR34202:SF1">
    <property type="entry name" value="UPF0548 PROTEIN"/>
    <property type="match status" value="1"/>
</dbReference>
<dbReference type="Pfam" id="PF09348">
    <property type="entry name" value="DUF1990"/>
    <property type="match status" value="1"/>
</dbReference>
<dbReference type="EMBL" id="WPCU01000005">
    <property type="protein sequence ID" value="MVA76023.1"/>
    <property type="molecule type" value="Genomic_DNA"/>
</dbReference>
<dbReference type="PANTHER" id="PTHR34202">
    <property type="entry name" value="UPF0548 PROTEIN"/>
    <property type="match status" value="1"/>
</dbReference>
<sequence>MLSGELPVLPGWHALRQRRVLPADRWELAASTLLGWRMHLGAGVGVRTDADPLDVGTVAVLRIGPLTAPVRVLAVERTADRVGFSYGTLPGHPEAGEEAFVLERGPQGCTATVVALSRPASWLTRAGGPVARAAQRVAARRYLRVLTGRG</sequence>
<dbReference type="AlphaFoldDB" id="A0A6A9UT79"/>
<proteinExistence type="predicted"/>
<gene>
    <name evidence="2" type="ORF">GC722_08305</name>
</gene>
<protein>
    <submittedName>
        <fullName evidence="2">DUF1990 family protein</fullName>
    </submittedName>
</protein>
<reference evidence="2 3" key="1">
    <citation type="submission" date="2019-12" db="EMBL/GenBank/DDBJ databases">
        <title>Auraticoccus cholistani sp. nov., an actinomycete isolated from soil of Cholistan desert.</title>
        <authorList>
            <person name="Cheema M.T."/>
        </authorList>
    </citation>
    <scope>NUCLEOTIDE SEQUENCE [LARGE SCALE GENOMIC DNA]</scope>
    <source>
        <strain evidence="2 3">F435</strain>
    </source>
</reference>
<comment type="caution">
    <text evidence="2">The sequence shown here is derived from an EMBL/GenBank/DDBJ whole genome shotgun (WGS) entry which is preliminary data.</text>
</comment>
<accession>A0A6A9UT79</accession>
<evidence type="ECO:0000313" key="3">
    <source>
        <dbReference type="Proteomes" id="UP000435304"/>
    </source>
</evidence>
<dbReference type="PIRSF" id="PIRSF010260">
    <property type="entry name" value="UCP010260"/>
    <property type="match status" value="1"/>
</dbReference>
<keyword evidence="3" id="KW-1185">Reference proteome</keyword>
<evidence type="ECO:0000313" key="2">
    <source>
        <dbReference type="EMBL" id="MVA76023.1"/>
    </source>
</evidence>
<dbReference type="InterPro" id="IPR018960">
    <property type="entry name" value="DUF1990"/>
</dbReference>
<evidence type="ECO:0000259" key="1">
    <source>
        <dbReference type="Pfam" id="PF09348"/>
    </source>
</evidence>
<organism evidence="2 3">
    <name type="scientific">Auraticoccus cholistanensis</name>
    <dbReference type="NCBI Taxonomy" id="2656650"/>
    <lineage>
        <taxon>Bacteria</taxon>
        <taxon>Bacillati</taxon>
        <taxon>Actinomycetota</taxon>
        <taxon>Actinomycetes</taxon>
        <taxon>Propionibacteriales</taxon>
        <taxon>Propionibacteriaceae</taxon>
        <taxon>Auraticoccus</taxon>
    </lineage>
</organism>
<feature type="domain" description="DUF1990" evidence="1">
    <location>
        <begin position="4"/>
        <end position="144"/>
    </location>
</feature>
<name>A0A6A9UT79_9ACTN</name>
<dbReference type="InterPro" id="IPR014457">
    <property type="entry name" value="UCP010260"/>
</dbReference>
<dbReference type="Proteomes" id="UP000435304">
    <property type="component" value="Unassembled WGS sequence"/>
</dbReference>